<reference evidence="1" key="1">
    <citation type="submission" date="2023-06" db="EMBL/GenBank/DDBJ databases">
        <title>Draft genome sequence of Nocardioides sp. SOB77.</title>
        <authorList>
            <person name="Zhang G."/>
        </authorList>
    </citation>
    <scope>NUCLEOTIDE SEQUENCE</scope>
    <source>
        <strain evidence="1">SOB77</strain>
    </source>
</reference>
<protein>
    <submittedName>
        <fullName evidence="1">HK97 gp10 family phage protein</fullName>
    </submittedName>
</protein>
<dbReference type="Pfam" id="PF04883">
    <property type="entry name" value="HK97-gp10_like"/>
    <property type="match status" value="1"/>
</dbReference>
<gene>
    <name evidence="1" type="ORF">QWY28_13250</name>
</gene>
<evidence type="ECO:0000313" key="1">
    <source>
        <dbReference type="EMBL" id="MDN4173921.1"/>
    </source>
</evidence>
<evidence type="ECO:0000313" key="2">
    <source>
        <dbReference type="Proteomes" id="UP001168620"/>
    </source>
</evidence>
<proteinExistence type="predicted"/>
<sequence>MGVELDTSEVRALGARIQSAGGEIGPRANAVLRRTAHAIEADAKQLAPVDTGALRSSISTSIAGGGAFMTAEVGPTVEYGVYQEYGTSEQSGTPFMGPAFDRHAPGFSEALARIAEQAIS</sequence>
<name>A0ABT8FH97_9ACTN</name>
<dbReference type="InterPro" id="IPR010064">
    <property type="entry name" value="HK97-gp10_tail"/>
</dbReference>
<dbReference type="EMBL" id="JAUHJQ010000005">
    <property type="protein sequence ID" value="MDN4173921.1"/>
    <property type="molecule type" value="Genomic_DNA"/>
</dbReference>
<comment type="caution">
    <text evidence="1">The sequence shown here is derived from an EMBL/GenBank/DDBJ whole genome shotgun (WGS) entry which is preliminary data.</text>
</comment>
<organism evidence="1 2">
    <name type="scientific">Nocardioides oceani</name>
    <dbReference type="NCBI Taxonomy" id="3058369"/>
    <lineage>
        <taxon>Bacteria</taxon>
        <taxon>Bacillati</taxon>
        <taxon>Actinomycetota</taxon>
        <taxon>Actinomycetes</taxon>
        <taxon>Propionibacteriales</taxon>
        <taxon>Nocardioidaceae</taxon>
        <taxon>Nocardioides</taxon>
    </lineage>
</organism>
<accession>A0ABT8FH97</accession>
<dbReference type="NCBIfam" id="TIGR01725">
    <property type="entry name" value="phge_HK97_gp10"/>
    <property type="match status" value="1"/>
</dbReference>
<dbReference type="Proteomes" id="UP001168620">
    <property type="component" value="Unassembled WGS sequence"/>
</dbReference>
<keyword evidence="2" id="KW-1185">Reference proteome</keyword>
<dbReference type="RefSeq" id="WP_300953023.1">
    <property type="nucleotide sequence ID" value="NZ_JAUHJQ010000005.1"/>
</dbReference>